<dbReference type="AlphaFoldDB" id="A0A1W1CZI6"/>
<evidence type="ECO:0000313" key="1">
    <source>
        <dbReference type="EMBL" id="SFV71270.1"/>
    </source>
</evidence>
<protein>
    <submittedName>
        <fullName evidence="1">Uncharacterized protein</fullName>
    </submittedName>
</protein>
<sequence>MILVEKYDEALAQLKEHFETMDKVEINDFEIYSTLRQLELYAEFCEDRGLREVINLLQKHIPNHRE</sequence>
<reference evidence="1" key="1">
    <citation type="submission" date="2016-10" db="EMBL/GenBank/DDBJ databases">
        <authorList>
            <person name="de Groot N.N."/>
        </authorList>
    </citation>
    <scope>NUCLEOTIDE SEQUENCE</scope>
</reference>
<name>A0A1W1CZI6_9ZZZZ</name>
<organism evidence="1">
    <name type="scientific">hydrothermal vent metagenome</name>
    <dbReference type="NCBI Taxonomy" id="652676"/>
    <lineage>
        <taxon>unclassified sequences</taxon>
        <taxon>metagenomes</taxon>
        <taxon>ecological metagenomes</taxon>
    </lineage>
</organism>
<accession>A0A1W1CZI6</accession>
<dbReference type="EMBL" id="FPHM01000221">
    <property type="protein sequence ID" value="SFV71270.1"/>
    <property type="molecule type" value="Genomic_DNA"/>
</dbReference>
<gene>
    <name evidence="1" type="ORF">MNB_SV-13-44</name>
</gene>
<proteinExistence type="predicted"/>